<feature type="compositionally biased region" description="Gly residues" evidence="1">
    <location>
        <begin position="582"/>
        <end position="591"/>
    </location>
</feature>
<dbReference type="AlphaFoldDB" id="A0A1I6VZE1"/>
<feature type="region of interest" description="Disordered" evidence="1">
    <location>
        <begin position="40"/>
        <end position="79"/>
    </location>
</feature>
<evidence type="ECO:0000313" key="2">
    <source>
        <dbReference type="EMBL" id="SFT19090.1"/>
    </source>
</evidence>
<feature type="compositionally biased region" description="Gly residues" evidence="1">
    <location>
        <begin position="720"/>
        <end position="741"/>
    </location>
</feature>
<gene>
    <name evidence="2" type="ORF">SAMN05444716_11150</name>
</gene>
<feature type="compositionally biased region" description="Low complexity" evidence="1">
    <location>
        <begin position="509"/>
        <end position="534"/>
    </location>
</feature>
<feature type="compositionally biased region" description="Low complexity" evidence="1">
    <location>
        <begin position="742"/>
        <end position="755"/>
    </location>
</feature>
<feature type="region of interest" description="Disordered" evidence="1">
    <location>
        <begin position="509"/>
        <end position="593"/>
    </location>
</feature>
<dbReference type="SUPFAM" id="SSF52540">
    <property type="entry name" value="P-loop containing nucleoside triphosphate hydrolases"/>
    <property type="match status" value="1"/>
</dbReference>
<dbReference type="InterPro" id="IPR027417">
    <property type="entry name" value="P-loop_NTPase"/>
</dbReference>
<dbReference type="STRING" id="1176198.SAMN05444716_11150"/>
<accession>A0A1I6VZE1</accession>
<evidence type="ECO:0008006" key="4">
    <source>
        <dbReference type="Google" id="ProtNLM"/>
    </source>
</evidence>
<proteinExistence type="predicted"/>
<dbReference type="Gene3D" id="3.40.50.300">
    <property type="entry name" value="P-loop containing nucleotide triphosphate hydrolases"/>
    <property type="match status" value="1"/>
</dbReference>
<reference evidence="3" key="1">
    <citation type="submission" date="2016-10" db="EMBL/GenBank/DDBJ databases">
        <authorList>
            <person name="Varghese N."/>
            <person name="Submissions S."/>
        </authorList>
    </citation>
    <scope>NUCLEOTIDE SEQUENCE [LARGE SCALE GENOMIC DNA]</scope>
    <source>
        <strain evidence="3">CGMCC 4.7047</strain>
    </source>
</reference>
<evidence type="ECO:0000256" key="1">
    <source>
        <dbReference type="SAM" id="MobiDB-lite"/>
    </source>
</evidence>
<evidence type="ECO:0000313" key="3">
    <source>
        <dbReference type="Proteomes" id="UP000198873"/>
    </source>
</evidence>
<dbReference type="Proteomes" id="UP000198873">
    <property type="component" value="Unassembled WGS sequence"/>
</dbReference>
<dbReference type="EMBL" id="FPAB01000011">
    <property type="protein sequence ID" value="SFT19090.1"/>
    <property type="molecule type" value="Genomic_DNA"/>
</dbReference>
<feature type="region of interest" description="Disordered" evidence="1">
    <location>
        <begin position="619"/>
        <end position="809"/>
    </location>
</feature>
<name>A0A1I6VZE1_9ACTN</name>
<sequence>MTMESSQPAPHGDQPGEPAGTGRTTELVAGDFLLTINPVDGSEIASCPPGRRPISPRKAPRGTGGDTARDPLAPPLLEREEERRRLYRLLARGRSVRLTGPTGTGRTALLAALAQDCAELAPDGVIRLTGHRRTPSDLQHELYAAVRHTPGYRPGPTELQAGLREIGAVVLVDDLEFGATALDELLDATPECAFLFTTDPSVTAPSTTSRVEEVFLSGLSRTGALELLEFAAARPLTDAETDWAADLWIASEGRPRRFVQAAALLRARDVTAASGAPTGPLPDDEMLIASLAAALPDADRGILRFAVALGGELPGPEQLPALTSGAATGHDQLAESGLLTTAGGRLRLAEGVGPALAAIGFEEGAGARALAAAQHYTWWLVDPSVDTARAAAEGDVLLAVTQATQRAGHSAAAANLAHSTAPLLAAAGRWSVWERVLRTGQEASRAAGEVDQQAYFHHELGVLAICEGRLDRARAELEASIALRGVLADAGGVTAGRRALALVRDLSGPPALTAGTAPAPLTAATPPLGLPAAAPREDAASEASTQAIPRHADPAATGELTAVLPPLLPHGEPGGDPADGSAGHGGRAGGRSGRRTMVAAGAGVLLIGVLGTVVALGMSSDETPAAPDDERTTRPVVTDRDREVEEDTPEPPAEPGTPSAETDPETEEPPPEPETDPETGEPVDPSTSGTPDNGNATGSPEPPPPTPDDPANGGAADGASPGGNGDGNGGNGPGGNGGQDGGADSSTGETGNGETDAGGDGDDTEPGDSDGDQDGGVDEGGDNGPGNTTAAPPPPTDDPSPSPTATGSA</sequence>
<feature type="region of interest" description="Disordered" evidence="1">
    <location>
        <begin position="1"/>
        <end position="25"/>
    </location>
</feature>
<feature type="compositionally biased region" description="Pro residues" evidence="1">
    <location>
        <begin position="791"/>
        <end position="802"/>
    </location>
</feature>
<feature type="compositionally biased region" description="Acidic residues" evidence="1">
    <location>
        <begin position="662"/>
        <end position="681"/>
    </location>
</feature>
<protein>
    <recommendedName>
        <fullName evidence="4">ATP-binding protein</fullName>
    </recommendedName>
</protein>
<keyword evidence="3" id="KW-1185">Reference proteome</keyword>
<organism evidence="2 3">
    <name type="scientific">Streptomyces harbinensis</name>
    <dbReference type="NCBI Taxonomy" id="1176198"/>
    <lineage>
        <taxon>Bacteria</taxon>
        <taxon>Bacillati</taxon>
        <taxon>Actinomycetota</taxon>
        <taxon>Actinomycetes</taxon>
        <taxon>Kitasatosporales</taxon>
        <taxon>Streptomycetaceae</taxon>
        <taxon>Streptomyces</taxon>
    </lineage>
</organism>
<feature type="compositionally biased region" description="Low complexity" evidence="1">
    <location>
        <begin position="709"/>
        <end position="719"/>
    </location>
</feature>
<feature type="compositionally biased region" description="Acidic residues" evidence="1">
    <location>
        <begin position="757"/>
        <end position="781"/>
    </location>
</feature>
<feature type="compositionally biased region" description="Basic and acidic residues" evidence="1">
    <location>
        <begin position="628"/>
        <end position="643"/>
    </location>
</feature>